<dbReference type="EMBL" id="AWSJ01000045">
    <property type="protein sequence ID" value="ERI11301.1"/>
    <property type="molecule type" value="Genomic_DNA"/>
</dbReference>
<dbReference type="InterPro" id="IPR027417">
    <property type="entry name" value="P-loop_NTPase"/>
</dbReference>
<proteinExistence type="inferred from homology"/>
<dbReference type="InterPro" id="IPR003593">
    <property type="entry name" value="AAA+_ATPase"/>
</dbReference>
<comment type="similarity">
    <text evidence="1">Belongs to the GSP E family.</text>
</comment>
<evidence type="ECO:0000259" key="2">
    <source>
        <dbReference type="PROSITE" id="PS00662"/>
    </source>
</evidence>
<dbReference type="Gene3D" id="3.30.450.90">
    <property type="match status" value="1"/>
</dbReference>
<evidence type="ECO:0000313" key="4">
    <source>
        <dbReference type="Proteomes" id="UP000016511"/>
    </source>
</evidence>
<dbReference type="PROSITE" id="PS00662">
    <property type="entry name" value="T2SP_E"/>
    <property type="match status" value="1"/>
</dbReference>
<dbReference type="STRING" id="649747.HMPREF0083_00617"/>
<gene>
    <name evidence="3" type="ORF">HMPREF0083_00617</name>
</gene>
<sequence>MGEEIMAELDINKLLRYAFEKRASDLHITAGSAPIFRLDGELRRLDVSPLMPPDTEVIAREVMGEELFQSFKDEGEADFSYGIPGISRFRVNAYHQRKSISLVFRVIPTEIPTLEKLNMPKILEKLCHKPQGLVLVTGPTGSGKSTTLAAMLDYINRNMRKHIITLEDPIEYLHRHKSCIVNQREIGFDTVDFATGLRASLRQDPDVILVGEMRDLETISTAITAAETGHLVFATLHTPDAPQTIDRIIDVFPGPQQPQMRIQLASVLLSVVSQRLFPKVGGGRIAATEILVNTPAVSNLIRMEKVHQIRSIMQTGREMGMHTLEMSINELVAQGALMKETVKNYLNEKVLE</sequence>
<name>U1YKL1_ANEAE</name>
<accession>U1YKL1</accession>
<dbReference type="eggNOG" id="COG2805">
    <property type="taxonomic scope" value="Bacteria"/>
</dbReference>
<dbReference type="HOGENOM" id="CLU_013446_4_0_9"/>
<evidence type="ECO:0000256" key="1">
    <source>
        <dbReference type="ARBA" id="ARBA00006611"/>
    </source>
</evidence>
<dbReference type="NCBIfam" id="TIGR01420">
    <property type="entry name" value="pilT_fam"/>
    <property type="match status" value="1"/>
</dbReference>
<protein>
    <submittedName>
        <fullName evidence="3">Twitching mobility protein</fullName>
    </submittedName>
</protein>
<dbReference type="PANTHER" id="PTHR30486">
    <property type="entry name" value="TWITCHING MOTILITY PROTEIN PILT"/>
    <property type="match status" value="1"/>
</dbReference>
<dbReference type="Pfam" id="PF00437">
    <property type="entry name" value="T2SSE"/>
    <property type="match status" value="1"/>
</dbReference>
<dbReference type="InterPro" id="IPR006321">
    <property type="entry name" value="PilT/PilU"/>
</dbReference>
<reference evidence="3 4" key="1">
    <citation type="submission" date="2013-08" db="EMBL/GenBank/DDBJ databases">
        <authorList>
            <person name="Weinstock G."/>
            <person name="Sodergren E."/>
            <person name="Wylie T."/>
            <person name="Fulton L."/>
            <person name="Fulton R."/>
            <person name="Fronick C."/>
            <person name="O'Laughlin M."/>
            <person name="Godfrey J."/>
            <person name="Miner T."/>
            <person name="Herter B."/>
            <person name="Appelbaum E."/>
            <person name="Cordes M."/>
            <person name="Lek S."/>
            <person name="Wollam A."/>
            <person name="Pepin K.H."/>
            <person name="Palsikar V.B."/>
            <person name="Mitreva M."/>
            <person name="Wilson R.K."/>
        </authorList>
    </citation>
    <scope>NUCLEOTIDE SEQUENCE [LARGE SCALE GENOMIC DNA]</scope>
    <source>
        <strain evidence="3 4">ATCC 12856</strain>
    </source>
</reference>
<dbReference type="AlphaFoldDB" id="U1YKL1"/>
<dbReference type="SMART" id="SM00382">
    <property type="entry name" value="AAA"/>
    <property type="match status" value="1"/>
</dbReference>
<dbReference type="GO" id="GO:0016887">
    <property type="term" value="F:ATP hydrolysis activity"/>
    <property type="evidence" value="ECO:0007669"/>
    <property type="project" value="InterPro"/>
</dbReference>
<evidence type="ECO:0000313" key="3">
    <source>
        <dbReference type="EMBL" id="ERI11301.1"/>
    </source>
</evidence>
<dbReference type="CDD" id="cd01131">
    <property type="entry name" value="PilT"/>
    <property type="match status" value="1"/>
</dbReference>
<feature type="domain" description="Bacterial type II secretion system protein E" evidence="2">
    <location>
        <begin position="201"/>
        <end position="215"/>
    </location>
</feature>
<comment type="caution">
    <text evidence="3">The sequence shown here is derived from an EMBL/GenBank/DDBJ whole genome shotgun (WGS) entry which is preliminary data.</text>
</comment>
<dbReference type="InterPro" id="IPR001482">
    <property type="entry name" value="T2SS/T4SS_dom"/>
</dbReference>
<dbReference type="PATRIC" id="fig|649747.3.peg.549"/>
<organism evidence="3 4">
    <name type="scientific">Aneurinibacillus aneurinilyticus ATCC 12856</name>
    <dbReference type="NCBI Taxonomy" id="649747"/>
    <lineage>
        <taxon>Bacteria</taxon>
        <taxon>Bacillati</taxon>
        <taxon>Bacillota</taxon>
        <taxon>Bacilli</taxon>
        <taxon>Bacillales</taxon>
        <taxon>Paenibacillaceae</taxon>
        <taxon>Aneurinibacillus group</taxon>
        <taxon>Aneurinibacillus</taxon>
    </lineage>
</organism>
<dbReference type="InterPro" id="IPR050921">
    <property type="entry name" value="T4SS_GSP_E_ATPase"/>
</dbReference>
<dbReference type="GO" id="GO:0005524">
    <property type="term" value="F:ATP binding"/>
    <property type="evidence" value="ECO:0007669"/>
    <property type="project" value="InterPro"/>
</dbReference>
<dbReference type="Gene3D" id="3.40.50.300">
    <property type="entry name" value="P-loop containing nucleotide triphosphate hydrolases"/>
    <property type="match status" value="1"/>
</dbReference>
<dbReference type="SUPFAM" id="SSF52540">
    <property type="entry name" value="P-loop containing nucleoside triphosphate hydrolases"/>
    <property type="match status" value="1"/>
</dbReference>
<keyword evidence="4" id="KW-1185">Reference proteome</keyword>
<dbReference type="Proteomes" id="UP000016511">
    <property type="component" value="Unassembled WGS sequence"/>
</dbReference>